<dbReference type="Pfam" id="PF09957">
    <property type="entry name" value="VapB_antitoxin"/>
    <property type="match status" value="1"/>
</dbReference>
<evidence type="ECO:0000313" key="1">
    <source>
        <dbReference type="EMBL" id="POZ53232.1"/>
    </source>
</evidence>
<accession>A0A2S5CR65</accession>
<dbReference type="EMBL" id="PGFZ01000001">
    <property type="protein sequence ID" value="POZ53232.1"/>
    <property type="molecule type" value="Genomic_DNA"/>
</dbReference>
<comment type="caution">
    <text evidence="1">The sequence shown here is derived from an EMBL/GenBank/DDBJ whole genome shotgun (WGS) entry which is preliminary data.</text>
</comment>
<dbReference type="Proteomes" id="UP000237423">
    <property type="component" value="Unassembled WGS sequence"/>
</dbReference>
<reference evidence="1 2" key="1">
    <citation type="submission" date="2017-11" db="EMBL/GenBank/DDBJ databases">
        <title>Draft Genome Sequence of Methylobacter psychrotolerans Sph1T, an Obligate Methanotroph from Low-Temperature Environments.</title>
        <authorList>
            <person name="Oshkin I.Y."/>
            <person name="Miroshnikov K."/>
            <person name="Belova S.E."/>
            <person name="Korzhenkov A."/>
            <person name="Toshchakov S.V."/>
            <person name="Dedysh S.N."/>
        </authorList>
    </citation>
    <scope>NUCLEOTIDE SEQUENCE [LARGE SCALE GENOMIC DNA]</scope>
    <source>
        <strain evidence="1 2">Sph1</strain>
    </source>
</reference>
<protein>
    <submittedName>
        <fullName evidence="1">Antitoxin VapB11</fullName>
    </submittedName>
</protein>
<dbReference type="AlphaFoldDB" id="A0A2S5CR65"/>
<proteinExistence type="predicted"/>
<gene>
    <name evidence="1" type="ORF">AADEFJLK_00250</name>
</gene>
<sequence>MRTHIIIDEVLMSDVLRATGAKSKREAVDLALKTLLMLKQQEAIKAFKGKLVWEGDLGQMRDS</sequence>
<dbReference type="InterPro" id="IPR019239">
    <property type="entry name" value="VapB_antitoxin"/>
</dbReference>
<organism evidence="1 2">
    <name type="scientific">Methylovulum psychrotolerans</name>
    <dbReference type="NCBI Taxonomy" id="1704499"/>
    <lineage>
        <taxon>Bacteria</taxon>
        <taxon>Pseudomonadati</taxon>
        <taxon>Pseudomonadota</taxon>
        <taxon>Gammaproteobacteria</taxon>
        <taxon>Methylococcales</taxon>
        <taxon>Methylococcaceae</taxon>
        <taxon>Methylovulum</taxon>
    </lineage>
</organism>
<dbReference type="RefSeq" id="WP_103973024.1">
    <property type="nucleotide sequence ID" value="NZ_PGFZ01000001.1"/>
</dbReference>
<name>A0A2S5CR65_9GAMM</name>
<evidence type="ECO:0000313" key="2">
    <source>
        <dbReference type="Proteomes" id="UP000237423"/>
    </source>
</evidence>